<feature type="non-terminal residue" evidence="2">
    <location>
        <position position="59"/>
    </location>
</feature>
<sequence>MSAGTSALSELVSSVATILQPFCIELSFLVCFALGFYYLRLDAALPSGGKKTKKVEDPA</sequence>
<organism evidence="2 3">
    <name type="scientific">Prorocentrum cordatum</name>
    <dbReference type="NCBI Taxonomy" id="2364126"/>
    <lineage>
        <taxon>Eukaryota</taxon>
        <taxon>Sar</taxon>
        <taxon>Alveolata</taxon>
        <taxon>Dinophyceae</taxon>
        <taxon>Prorocentrales</taxon>
        <taxon>Prorocentraceae</taxon>
        <taxon>Prorocentrum</taxon>
    </lineage>
</organism>
<keyword evidence="1" id="KW-1133">Transmembrane helix</keyword>
<evidence type="ECO:0000313" key="3">
    <source>
        <dbReference type="Proteomes" id="UP001189429"/>
    </source>
</evidence>
<accession>A0ABN9QC50</accession>
<reference evidence="2" key="1">
    <citation type="submission" date="2023-10" db="EMBL/GenBank/DDBJ databases">
        <authorList>
            <person name="Chen Y."/>
            <person name="Shah S."/>
            <person name="Dougan E. K."/>
            <person name="Thang M."/>
            <person name="Chan C."/>
        </authorList>
    </citation>
    <scope>NUCLEOTIDE SEQUENCE [LARGE SCALE GENOMIC DNA]</scope>
</reference>
<gene>
    <name evidence="2" type="ORF">PCOR1329_LOCUS10624</name>
</gene>
<evidence type="ECO:0000313" key="2">
    <source>
        <dbReference type="EMBL" id="CAK0803477.1"/>
    </source>
</evidence>
<evidence type="ECO:0000256" key="1">
    <source>
        <dbReference type="SAM" id="Phobius"/>
    </source>
</evidence>
<dbReference type="Proteomes" id="UP001189429">
    <property type="component" value="Unassembled WGS sequence"/>
</dbReference>
<feature type="transmembrane region" description="Helical" evidence="1">
    <location>
        <begin position="18"/>
        <end position="39"/>
    </location>
</feature>
<comment type="caution">
    <text evidence="2">The sequence shown here is derived from an EMBL/GenBank/DDBJ whole genome shotgun (WGS) entry which is preliminary data.</text>
</comment>
<keyword evidence="3" id="KW-1185">Reference proteome</keyword>
<keyword evidence="1" id="KW-0472">Membrane</keyword>
<keyword evidence="1" id="KW-0812">Transmembrane</keyword>
<proteinExistence type="predicted"/>
<dbReference type="EMBL" id="CAUYUJ010003014">
    <property type="protein sequence ID" value="CAK0803477.1"/>
    <property type="molecule type" value="Genomic_DNA"/>
</dbReference>
<protein>
    <submittedName>
        <fullName evidence="2">Uncharacterized protein</fullName>
    </submittedName>
</protein>
<name>A0ABN9QC50_9DINO</name>